<dbReference type="Proteomes" id="UP000216225">
    <property type="component" value="Unassembled WGS sequence"/>
</dbReference>
<dbReference type="GO" id="GO:0003700">
    <property type="term" value="F:DNA-binding transcription factor activity"/>
    <property type="evidence" value="ECO:0007669"/>
    <property type="project" value="TreeGrafter"/>
</dbReference>
<evidence type="ECO:0000259" key="5">
    <source>
        <dbReference type="PROSITE" id="PS51078"/>
    </source>
</evidence>
<dbReference type="PANTHER" id="PTHR30136">
    <property type="entry name" value="HELIX-TURN-HELIX TRANSCRIPTIONAL REGULATOR, ICLR FAMILY"/>
    <property type="match status" value="1"/>
</dbReference>
<sequence length="262" mass="28555">MGNVNASGPQTLRKGLTVLSLLKQVAPEGMGATEVARQTDIDRVTVQRLFLALESGGWVRRDDEGRRYYMGSDGQQLIRSLGSVPGGPPVPLVLAALPAMRRLARQLGDAVFLVARDGRESVCIHREVGDYPLQILATHVGKRYPLGVGSAGMALLAALPERDAQQVIKDNASRLDEYGGITVELIDRLRRNTQQRGYSIMQNYAVRGALGIGCAMTDNAGAPVMSISVSAITDRMSIKRQGEVARLLRHELNSLRRTFFCE</sequence>
<dbReference type="SUPFAM" id="SSF55781">
    <property type="entry name" value="GAF domain-like"/>
    <property type="match status" value="1"/>
</dbReference>
<evidence type="ECO:0000313" key="7">
    <source>
        <dbReference type="Proteomes" id="UP000216225"/>
    </source>
</evidence>
<dbReference type="PROSITE" id="PS51077">
    <property type="entry name" value="HTH_ICLR"/>
    <property type="match status" value="1"/>
</dbReference>
<comment type="caution">
    <text evidence="6">The sequence shown here is derived from an EMBL/GenBank/DDBJ whole genome shotgun (WGS) entry which is preliminary data.</text>
</comment>
<protein>
    <submittedName>
        <fullName evidence="6">IclR family transcriptional regulator</fullName>
    </submittedName>
</protein>
<dbReference type="Gene3D" id="3.30.450.40">
    <property type="match status" value="1"/>
</dbReference>
<dbReference type="Gene3D" id="1.10.10.10">
    <property type="entry name" value="Winged helix-like DNA-binding domain superfamily/Winged helix DNA-binding domain"/>
    <property type="match status" value="1"/>
</dbReference>
<accession>A0A3R7FE43</accession>
<gene>
    <name evidence="6" type="ORF">CE154_017265</name>
</gene>
<dbReference type="InterPro" id="IPR014757">
    <property type="entry name" value="Tscrpt_reg_IclR_C"/>
</dbReference>
<dbReference type="Pfam" id="PF01614">
    <property type="entry name" value="IclR_C"/>
    <property type="match status" value="1"/>
</dbReference>
<evidence type="ECO:0000256" key="1">
    <source>
        <dbReference type="ARBA" id="ARBA00023015"/>
    </source>
</evidence>
<dbReference type="RefSeq" id="WP_094439790.1">
    <property type="nucleotide sequence ID" value="NZ_CP181370.1"/>
</dbReference>
<organism evidence="6 7">
    <name type="scientific">Alicycliphilus denitrificans</name>
    <dbReference type="NCBI Taxonomy" id="179636"/>
    <lineage>
        <taxon>Bacteria</taxon>
        <taxon>Pseudomonadati</taxon>
        <taxon>Pseudomonadota</taxon>
        <taxon>Betaproteobacteria</taxon>
        <taxon>Burkholderiales</taxon>
        <taxon>Comamonadaceae</taxon>
        <taxon>Alicycliphilus</taxon>
    </lineage>
</organism>
<dbReference type="InterPro" id="IPR029016">
    <property type="entry name" value="GAF-like_dom_sf"/>
</dbReference>
<evidence type="ECO:0000256" key="2">
    <source>
        <dbReference type="ARBA" id="ARBA00023125"/>
    </source>
</evidence>
<dbReference type="GO" id="GO:0003677">
    <property type="term" value="F:DNA binding"/>
    <property type="evidence" value="ECO:0007669"/>
    <property type="project" value="UniProtKB-KW"/>
</dbReference>
<reference evidence="6 7" key="1">
    <citation type="submission" date="2018-09" db="EMBL/GenBank/DDBJ databases">
        <title>Genome comparison of Alicycliphilus sp. BQ1, a polyurethanolytic bacterium, with its closest phylogenetic relatives Alicycliphilus denitrificans BC and K601, unable to attack polyurethane.</title>
        <authorList>
            <person name="Loza-Tavera H."/>
            <person name="Lozano L."/>
            <person name="Cevallos M."/>
            <person name="Maya-Lucas O."/>
            <person name="Garcia-Mena J."/>
            <person name="Hernandez J."/>
        </authorList>
    </citation>
    <scope>NUCLEOTIDE SEQUENCE [LARGE SCALE GENOMIC DNA]</scope>
    <source>
        <strain evidence="6 7">BQ1</strain>
    </source>
</reference>
<proteinExistence type="predicted"/>
<evidence type="ECO:0000313" key="6">
    <source>
        <dbReference type="EMBL" id="RKJ95677.1"/>
    </source>
</evidence>
<keyword evidence="2" id="KW-0238">DNA-binding</keyword>
<dbReference type="InterPro" id="IPR005471">
    <property type="entry name" value="Tscrpt_reg_IclR_N"/>
</dbReference>
<evidence type="ECO:0000256" key="3">
    <source>
        <dbReference type="ARBA" id="ARBA00023163"/>
    </source>
</evidence>
<dbReference type="SMART" id="SM00346">
    <property type="entry name" value="HTH_ICLR"/>
    <property type="match status" value="1"/>
</dbReference>
<feature type="domain" description="HTH iclR-type" evidence="4">
    <location>
        <begin position="9"/>
        <end position="72"/>
    </location>
</feature>
<feature type="domain" description="IclR-ED" evidence="5">
    <location>
        <begin position="69"/>
        <end position="261"/>
    </location>
</feature>
<dbReference type="PROSITE" id="PS51078">
    <property type="entry name" value="ICLR_ED"/>
    <property type="match status" value="1"/>
</dbReference>
<dbReference type="EMBL" id="NKDB02000003">
    <property type="protein sequence ID" value="RKJ95677.1"/>
    <property type="molecule type" value="Genomic_DNA"/>
</dbReference>
<dbReference type="PANTHER" id="PTHR30136:SF39">
    <property type="entry name" value="TRANSCRIPTIONAL REGULATORY PROTEIN"/>
    <property type="match status" value="1"/>
</dbReference>
<dbReference type="InterPro" id="IPR050707">
    <property type="entry name" value="HTH_MetabolicPath_Reg"/>
</dbReference>
<dbReference type="GO" id="GO:0045892">
    <property type="term" value="P:negative regulation of DNA-templated transcription"/>
    <property type="evidence" value="ECO:0007669"/>
    <property type="project" value="TreeGrafter"/>
</dbReference>
<dbReference type="Pfam" id="PF09339">
    <property type="entry name" value="HTH_IclR"/>
    <property type="match status" value="1"/>
</dbReference>
<dbReference type="AlphaFoldDB" id="A0A3R7FE43"/>
<keyword evidence="3" id="KW-0804">Transcription</keyword>
<keyword evidence="1" id="KW-0805">Transcription regulation</keyword>
<dbReference type="SUPFAM" id="SSF46785">
    <property type="entry name" value="Winged helix' DNA-binding domain"/>
    <property type="match status" value="1"/>
</dbReference>
<dbReference type="InterPro" id="IPR036388">
    <property type="entry name" value="WH-like_DNA-bd_sf"/>
</dbReference>
<evidence type="ECO:0000259" key="4">
    <source>
        <dbReference type="PROSITE" id="PS51077"/>
    </source>
</evidence>
<name>A0A3R7FE43_9BURK</name>
<dbReference type="InterPro" id="IPR036390">
    <property type="entry name" value="WH_DNA-bd_sf"/>
</dbReference>